<comment type="caution">
    <text evidence="2">The sequence shown here is derived from an EMBL/GenBank/DDBJ whole genome shotgun (WGS) entry which is preliminary data.</text>
</comment>
<evidence type="ECO:0000313" key="2">
    <source>
        <dbReference type="EMBL" id="PSJ05785.1"/>
    </source>
</evidence>
<dbReference type="Pfam" id="PF13443">
    <property type="entry name" value="HTH_26"/>
    <property type="match status" value="1"/>
</dbReference>
<gene>
    <name evidence="2" type="ORF">C7K55_07085</name>
</gene>
<protein>
    <recommendedName>
        <fullName evidence="1">HTH cro/C1-type domain-containing protein</fullName>
    </recommendedName>
</protein>
<proteinExistence type="predicted"/>
<evidence type="ECO:0000259" key="1">
    <source>
        <dbReference type="Pfam" id="PF13443"/>
    </source>
</evidence>
<dbReference type="RefSeq" id="WP_106502721.1">
    <property type="nucleotide sequence ID" value="NZ_PXXO01000006.1"/>
</dbReference>
<dbReference type="InterPro" id="IPR001387">
    <property type="entry name" value="Cro/C1-type_HTH"/>
</dbReference>
<dbReference type="AlphaFoldDB" id="A0A2P7MX69"/>
<sequence>MAKQVRLTLAKALAKANLRRAEAGEKAITMNALAVAAGVAATTITRLARNDQKAASALSLDLAGKVVTVLDCGIEDLLEVVEA</sequence>
<feature type="domain" description="HTH cro/C1-type" evidence="1">
    <location>
        <begin position="24"/>
        <end position="81"/>
    </location>
</feature>
<reference evidence="2 3" key="1">
    <citation type="journal article" date="2018" name="Environ. Microbiol.">
        <title>Ecological and genomic features of two widespread freshwater picocyanobacteria.</title>
        <authorList>
            <person name="Cabello-Yeves P.J."/>
            <person name="Picazo A."/>
            <person name="Camacho A."/>
            <person name="Callieri C."/>
            <person name="Rosselli R."/>
            <person name="Roda-Garcia J.J."/>
            <person name="Coutinho F.H."/>
            <person name="Rodriguez-Valera F."/>
        </authorList>
    </citation>
    <scope>NUCLEOTIDE SEQUENCE [LARGE SCALE GENOMIC DNA]</scope>
    <source>
        <strain evidence="2 3">Tous</strain>
    </source>
</reference>
<dbReference type="GO" id="GO:0003677">
    <property type="term" value="F:DNA binding"/>
    <property type="evidence" value="ECO:0007669"/>
    <property type="project" value="InterPro"/>
</dbReference>
<keyword evidence="3" id="KW-1185">Reference proteome</keyword>
<accession>A0A2P7MX69</accession>
<evidence type="ECO:0000313" key="3">
    <source>
        <dbReference type="Proteomes" id="UP000243002"/>
    </source>
</evidence>
<dbReference type="Proteomes" id="UP000243002">
    <property type="component" value="Unassembled WGS sequence"/>
</dbReference>
<name>A0A2P7MX69_9CYAN</name>
<organism evidence="2 3">
    <name type="scientific">Cyanobium usitatum str. Tous</name>
    <dbReference type="NCBI Taxonomy" id="2116684"/>
    <lineage>
        <taxon>Bacteria</taxon>
        <taxon>Bacillati</taxon>
        <taxon>Cyanobacteriota</taxon>
        <taxon>Cyanophyceae</taxon>
        <taxon>Synechococcales</taxon>
        <taxon>Prochlorococcaceae</taxon>
        <taxon>Cyanobium</taxon>
    </lineage>
</organism>
<dbReference type="EMBL" id="PXXO01000006">
    <property type="protein sequence ID" value="PSJ05785.1"/>
    <property type="molecule type" value="Genomic_DNA"/>
</dbReference>
<dbReference type="InterPro" id="IPR010982">
    <property type="entry name" value="Lambda_DNA-bd_dom_sf"/>
</dbReference>
<dbReference type="SUPFAM" id="SSF47413">
    <property type="entry name" value="lambda repressor-like DNA-binding domains"/>
    <property type="match status" value="1"/>
</dbReference>
<dbReference type="Gene3D" id="1.10.260.40">
    <property type="entry name" value="lambda repressor-like DNA-binding domains"/>
    <property type="match status" value="1"/>
</dbReference>